<evidence type="ECO:0000256" key="1">
    <source>
        <dbReference type="SAM" id="MobiDB-lite"/>
    </source>
</evidence>
<evidence type="ECO:0000313" key="3">
    <source>
        <dbReference type="Proteomes" id="UP000184428"/>
    </source>
</evidence>
<name>A0A1M7S934_9ACTN</name>
<protein>
    <submittedName>
        <fullName evidence="2">Uncharacterized protein</fullName>
    </submittedName>
</protein>
<dbReference type="Proteomes" id="UP000184428">
    <property type="component" value="Unassembled WGS sequence"/>
</dbReference>
<feature type="region of interest" description="Disordered" evidence="1">
    <location>
        <begin position="1"/>
        <end position="102"/>
    </location>
</feature>
<dbReference type="EMBL" id="FRDM01000002">
    <property type="protein sequence ID" value="SHN54953.1"/>
    <property type="molecule type" value="Genomic_DNA"/>
</dbReference>
<sequence length="375" mass="40630">MVVGEGEADRSTGWGGQADGVELGEQLAHVRGGDRHPRHRAGGLRDGAGPGECGRRRGAAGEEPAGGERAERDLDVEVRGHRLGGRPGPRDQVGQHPGPQHAQWPVVAGLLGPPRRLVDPRLAGGGQFVGHAGDQLADAVAHRPAAHGHRLVGVLARPVGRGGIPGGQLGAQPVLQPADGQRRRLRQHRGLHLGEHRGVGAAHLLPQLLGHGAGGWPVQPAPRQLRQRGRQRLRQRQCVLGEHRGRRPGAGQRQRQLVGEELRHTFRRRIGPGGGTRFTGPAVEEGRAVGGEGGDQFHLVGREFRLQLLDPLQLRGLLRRRPRVHGQHLGQRRWGGDRRPELRRRRRQVGHRQADAEATGEHALTVGRGYDTSRL</sequence>
<gene>
    <name evidence="2" type="ORF">SAMN05660350_00527</name>
</gene>
<feature type="compositionally biased region" description="Basic residues" evidence="1">
    <location>
        <begin position="341"/>
        <end position="350"/>
    </location>
</feature>
<dbReference type="AlphaFoldDB" id="A0A1M7S934"/>
<feature type="compositionally biased region" description="Basic and acidic residues" evidence="1">
    <location>
        <begin position="66"/>
        <end position="80"/>
    </location>
</feature>
<evidence type="ECO:0000313" key="2">
    <source>
        <dbReference type="EMBL" id="SHN54953.1"/>
    </source>
</evidence>
<proteinExistence type="predicted"/>
<reference evidence="2 3" key="1">
    <citation type="submission" date="2016-12" db="EMBL/GenBank/DDBJ databases">
        <authorList>
            <person name="Song W.-J."/>
            <person name="Kurnit D.M."/>
        </authorList>
    </citation>
    <scope>NUCLEOTIDE SEQUENCE [LARGE SCALE GENOMIC DNA]</scope>
    <source>
        <strain evidence="2 3">DSM 43162</strain>
    </source>
</reference>
<feature type="region of interest" description="Disordered" evidence="1">
    <location>
        <begin position="326"/>
        <end position="375"/>
    </location>
</feature>
<accession>A0A1M7S934</accession>
<organism evidence="2 3">
    <name type="scientific">Geodermatophilus obscurus</name>
    <dbReference type="NCBI Taxonomy" id="1861"/>
    <lineage>
        <taxon>Bacteria</taxon>
        <taxon>Bacillati</taxon>
        <taxon>Actinomycetota</taxon>
        <taxon>Actinomycetes</taxon>
        <taxon>Geodermatophilales</taxon>
        <taxon>Geodermatophilaceae</taxon>
        <taxon>Geodermatophilus</taxon>
    </lineage>
</organism>